<feature type="region of interest" description="Disordered" evidence="1">
    <location>
        <begin position="215"/>
        <end position="247"/>
    </location>
</feature>
<keyword evidence="3" id="KW-1185">Reference proteome</keyword>
<sequence length="247" mass="27845">MFRHTLLRLKPPQLAAEYPINLEALGLSPHETVQQSAQRGSTPNAAQNFTFSKTAERFARRANIGHPFALRILPGQKSKEFPIRISVCPRQTFSFYHLKYLGPFDHPLIDKMIDHYMKEKRSKPLWCYVHGFSATDGSNAVVRQTSERTVRAALFKALNGAGYDSHGKSLDGSKQDLQGTIRVTIIEPKAIMKKLDFGRLVDYLAGFVPVMVPRLSGPNQRPLHGHSGKRHRKSDLDSAVKSEEDRQ</sequence>
<evidence type="ECO:0000313" key="3">
    <source>
        <dbReference type="Proteomes" id="UP001303647"/>
    </source>
</evidence>
<protein>
    <submittedName>
        <fullName evidence="2">Uncharacterized protein</fullName>
    </submittedName>
</protein>
<reference evidence="2" key="2">
    <citation type="submission" date="2023-05" db="EMBL/GenBank/DDBJ databases">
        <authorList>
            <consortium name="Lawrence Berkeley National Laboratory"/>
            <person name="Steindorff A."/>
            <person name="Hensen N."/>
            <person name="Bonometti L."/>
            <person name="Westerberg I."/>
            <person name="Brannstrom I.O."/>
            <person name="Guillou S."/>
            <person name="Cros-Aarteil S."/>
            <person name="Calhoun S."/>
            <person name="Haridas S."/>
            <person name="Kuo A."/>
            <person name="Mondo S."/>
            <person name="Pangilinan J."/>
            <person name="Riley R."/>
            <person name="Labutti K."/>
            <person name="Andreopoulos B."/>
            <person name="Lipzen A."/>
            <person name="Chen C."/>
            <person name="Yanf M."/>
            <person name="Daum C."/>
            <person name="Ng V."/>
            <person name="Clum A."/>
            <person name="Ohm R."/>
            <person name="Martin F."/>
            <person name="Silar P."/>
            <person name="Natvig D."/>
            <person name="Lalanne C."/>
            <person name="Gautier V."/>
            <person name="Ament-Velasquez S.L."/>
            <person name="Kruys A."/>
            <person name="Hutchinson M.I."/>
            <person name="Powell A.J."/>
            <person name="Barry K."/>
            <person name="Miller A.N."/>
            <person name="Grigoriev I.V."/>
            <person name="Debuchy R."/>
            <person name="Gladieux P."/>
            <person name="Thoren M.H."/>
            <person name="Johannesson H."/>
        </authorList>
    </citation>
    <scope>NUCLEOTIDE SEQUENCE</scope>
    <source>
        <strain evidence="2">CBS 359.72</strain>
    </source>
</reference>
<dbReference type="Proteomes" id="UP001303647">
    <property type="component" value="Unassembled WGS sequence"/>
</dbReference>
<dbReference type="AlphaFoldDB" id="A0AAN7CV08"/>
<dbReference type="EMBL" id="MU857631">
    <property type="protein sequence ID" value="KAK4248879.1"/>
    <property type="molecule type" value="Genomic_DNA"/>
</dbReference>
<comment type="caution">
    <text evidence="2">The sequence shown here is derived from an EMBL/GenBank/DDBJ whole genome shotgun (WGS) entry which is preliminary data.</text>
</comment>
<evidence type="ECO:0000256" key="1">
    <source>
        <dbReference type="SAM" id="MobiDB-lite"/>
    </source>
</evidence>
<organism evidence="2 3">
    <name type="scientific">Corynascus novoguineensis</name>
    <dbReference type="NCBI Taxonomy" id="1126955"/>
    <lineage>
        <taxon>Eukaryota</taxon>
        <taxon>Fungi</taxon>
        <taxon>Dikarya</taxon>
        <taxon>Ascomycota</taxon>
        <taxon>Pezizomycotina</taxon>
        <taxon>Sordariomycetes</taxon>
        <taxon>Sordariomycetidae</taxon>
        <taxon>Sordariales</taxon>
        <taxon>Chaetomiaceae</taxon>
        <taxon>Corynascus</taxon>
    </lineage>
</organism>
<reference evidence="2" key="1">
    <citation type="journal article" date="2023" name="Mol. Phylogenet. Evol.">
        <title>Genome-scale phylogeny and comparative genomics of the fungal order Sordariales.</title>
        <authorList>
            <person name="Hensen N."/>
            <person name="Bonometti L."/>
            <person name="Westerberg I."/>
            <person name="Brannstrom I.O."/>
            <person name="Guillou S."/>
            <person name="Cros-Aarteil S."/>
            <person name="Calhoun S."/>
            <person name="Haridas S."/>
            <person name="Kuo A."/>
            <person name="Mondo S."/>
            <person name="Pangilinan J."/>
            <person name="Riley R."/>
            <person name="LaButti K."/>
            <person name="Andreopoulos B."/>
            <person name="Lipzen A."/>
            <person name="Chen C."/>
            <person name="Yan M."/>
            <person name="Daum C."/>
            <person name="Ng V."/>
            <person name="Clum A."/>
            <person name="Steindorff A."/>
            <person name="Ohm R.A."/>
            <person name="Martin F."/>
            <person name="Silar P."/>
            <person name="Natvig D.O."/>
            <person name="Lalanne C."/>
            <person name="Gautier V."/>
            <person name="Ament-Velasquez S.L."/>
            <person name="Kruys A."/>
            <person name="Hutchinson M.I."/>
            <person name="Powell A.J."/>
            <person name="Barry K."/>
            <person name="Miller A.N."/>
            <person name="Grigoriev I.V."/>
            <person name="Debuchy R."/>
            <person name="Gladieux P."/>
            <person name="Hiltunen Thoren M."/>
            <person name="Johannesson H."/>
        </authorList>
    </citation>
    <scope>NUCLEOTIDE SEQUENCE</scope>
    <source>
        <strain evidence="2">CBS 359.72</strain>
    </source>
</reference>
<evidence type="ECO:0000313" key="2">
    <source>
        <dbReference type="EMBL" id="KAK4248879.1"/>
    </source>
</evidence>
<proteinExistence type="predicted"/>
<gene>
    <name evidence="2" type="ORF">C7999DRAFT_13249</name>
</gene>
<name>A0AAN7CV08_9PEZI</name>
<accession>A0AAN7CV08</accession>
<feature type="compositionally biased region" description="Basic residues" evidence="1">
    <location>
        <begin position="223"/>
        <end position="233"/>
    </location>
</feature>
<feature type="compositionally biased region" description="Basic and acidic residues" evidence="1">
    <location>
        <begin position="234"/>
        <end position="247"/>
    </location>
</feature>